<dbReference type="EMBL" id="WMKA01000012">
    <property type="protein sequence ID" value="MTG88760.1"/>
    <property type="molecule type" value="Genomic_DNA"/>
</dbReference>
<gene>
    <name evidence="2" type="ORF">GJV82_07360</name>
</gene>
<feature type="region of interest" description="Disordered" evidence="1">
    <location>
        <begin position="1"/>
        <end position="73"/>
    </location>
</feature>
<evidence type="ECO:0000313" key="3">
    <source>
        <dbReference type="Proteomes" id="UP000440668"/>
    </source>
</evidence>
<evidence type="ECO:0000313" key="2">
    <source>
        <dbReference type="EMBL" id="MTG88760.1"/>
    </source>
</evidence>
<dbReference type="Proteomes" id="UP000440668">
    <property type="component" value="Unassembled WGS sequence"/>
</dbReference>
<evidence type="ECO:0000256" key="1">
    <source>
        <dbReference type="SAM" id="MobiDB-lite"/>
    </source>
</evidence>
<dbReference type="RefSeq" id="WP_115941662.1">
    <property type="nucleotide sequence ID" value="NZ_JBISAF010000005.1"/>
</dbReference>
<organism evidence="2 3">
    <name type="scientific">Cellulosimicrobium composti</name>
    <dbReference type="NCBI Taxonomy" id="2672572"/>
    <lineage>
        <taxon>Bacteria</taxon>
        <taxon>Bacillati</taxon>
        <taxon>Actinomycetota</taxon>
        <taxon>Actinomycetes</taxon>
        <taxon>Micrococcales</taxon>
        <taxon>Promicromonosporaceae</taxon>
        <taxon>Cellulosimicrobium</taxon>
    </lineage>
</organism>
<name>A0A6N7ZHJ5_9MICO</name>
<comment type="caution">
    <text evidence="2">The sequence shown here is derived from an EMBL/GenBank/DDBJ whole genome shotgun (WGS) entry which is preliminary data.</text>
</comment>
<feature type="compositionally biased region" description="Basic residues" evidence="1">
    <location>
        <begin position="1"/>
        <end position="15"/>
    </location>
</feature>
<sequence>MGRHAARPVARRRPAGARALVAAAEGSGHEADSPGDGSGAADTAPDVPDTTAHARWLGGQLGEITAPGSTPAP</sequence>
<protein>
    <submittedName>
        <fullName evidence="2">Uncharacterized protein</fullName>
    </submittedName>
</protein>
<accession>A0A6N7ZHJ5</accession>
<reference evidence="2 3" key="1">
    <citation type="submission" date="2019-11" db="EMBL/GenBank/DDBJ databases">
        <title>Cellulosimicrobium composti sp. nov. isolated from a compost.</title>
        <authorList>
            <person name="Yang Y."/>
        </authorList>
    </citation>
    <scope>NUCLEOTIDE SEQUENCE [LARGE SCALE GENOMIC DNA]</scope>
    <source>
        <strain evidence="2 3">BIT-GX5</strain>
    </source>
</reference>
<proteinExistence type="predicted"/>
<dbReference type="AlphaFoldDB" id="A0A6N7ZHJ5"/>